<feature type="compositionally biased region" description="Acidic residues" evidence="1">
    <location>
        <begin position="86"/>
        <end position="100"/>
    </location>
</feature>
<dbReference type="EMBL" id="JAPFFL010000004">
    <property type="protein sequence ID" value="KAJ6730736.1"/>
    <property type="molecule type" value="Genomic_DNA"/>
</dbReference>
<reference evidence="2" key="2">
    <citation type="journal article" date="2023" name="Int. J. Mol. Sci.">
        <title>De Novo Assembly and Annotation of 11 Diverse Shrub Willow (Salix) Genomes Reveals Novel Gene Organization in Sex-Linked Regions.</title>
        <authorList>
            <person name="Hyden B."/>
            <person name="Feng K."/>
            <person name="Yates T.B."/>
            <person name="Jawdy S."/>
            <person name="Cereghino C."/>
            <person name="Smart L.B."/>
            <person name="Muchero W."/>
        </authorList>
    </citation>
    <scope>NUCLEOTIDE SEQUENCE [LARGE SCALE GENOMIC DNA]</scope>
    <source>
        <tissue evidence="2">Shoot tip</tissue>
    </source>
</reference>
<accession>A0A9Q0ZDQ3</accession>
<dbReference type="Proteomes" id="UP001151529">
    <property type="component" value="Chromosome 2"/>
</dbReference>
<evidence type="ECO:0000313" key="2">
    <source>
        <dbReference type="EMBL" id="KAJ6730736.1"/>
    </source>
</evidence>
<sequence length="100" mass="11243">MQMTTTRQWGLSVCDDYCPPRANRAGHELNSDIKGKRQIKEWQGNQEHFLIIVRYSSKKPGVSELVIPNDQFAISTSYVCEPREGDGDDDDDDDDVAPAA</sequence>
<comment type="caution">
    <text evidence="2">The sequence shown here is derived from an EMBL/GenBank/DDBJ whole genome shotgun (WGS) entry which is preliminary data.</text>
</comment>
<reference evidence="2" key="1">
    <citation type="submission" date="2022-11" db="EMBL/GenBank/DDBJ databases">
        <authorList>
            <person name="Hyden B.L."/>
            <person name="Feng K."/>
            <person name="Yates T."/>
            <person name="Jawdy S."/>
            <person name="Smart L.B."/>
            <person name="Muchero W."/>
        </authorList>
    </citation>
    <scope>NUCLEOTIDE SEQUENCE</scope>
    <source>
        <tissue evidence="2">Shoot tip</tissue>
    </source>
</reference>
<evidence type="ECO:0000313" key="3">
    <source>
        <dbReference type="Proteomes" id="UP001151529"/>
    </source>
</evidence>
<evidence type="ECO:0000256" key="1">
    <source>
        <dbReference type="SAM" id="MobiDB-lite"/>
    </source>
</evidence>
<proteinExistence type="predicted"/>
<dbReference type="AlphaFoldDB" id="A0A9Q0ZDQ3"/>
<gene>
    <name evidence="2" type="ORF">OIU85_021523</name>
</gene>
<protein>
    <submittedName>
        <fullName evidence="2">Uncharacterized protein</fullName>
    </submittedName>
</protein>
<organism evidence="2 3">
    <name type="scientific">Salix viminalis</name>
    <name type="common">Common osier</name>
    <name type="synonym">Basket willow</name>
    <dbReference type="NCBI Taxonomy" id="40686"/>
    <lineage>
        <taxon>Eukaryota</taxon>
        <taxon>Viridiplantae</taxon>
        <taxon>Streptophyta</taxon>
        <taxon>Embryophyta</taxon>
        <taxon>Tracheophyta</taxon>
        <taxon>Spermatophyta</taxon>
        <taxon>Magnoliopsida</taxon>
        <taxon>eudicotyledons</taxon>
        <taxon>Gunneridae</taxon>
        <taxon>Pentapetalae</taxon>
        <taxon>rosids</taxon>
        <taxon>fabids</taxon>
        <taxon>Malpighiales</taxon>
        <taxon>Salicaceae</taxon>
        <taxon>Saliceae</taxon>
        <taxon>Salix</taxon>
    </lineage>
</organism>
<keyword evidence="3" id="KW-1185">Reference proteome</keyword>
<name>A0A9Q0ZDQ3_SALVM</name>
<feature type="region of interest" description="Disordered" evidence="1">
    <location>
        <begin position="80"/>
        <end position="100"/>
    </location>
</feature>